<proteinExistence type="inferred from homology"/>
<keyword evidence="5" id="KW-1185">Reference proteome</keyword>
<dbReference type="PROSITE" id="PS00375">
    <property type="entry name" value="UDPGT"/>
    <property type="match status" value="1"/>
</dbReference>
<protein>
    <recommendedName>
        <fullName evidence="6">UDP-glycosyltransferases domain-containing protein</fullName>
    </recommendedName>
</protein>
<evidence type="ECO:0000256" key="3">
    <source>
        <dbReference type="ARBA" id="ARBA00022679"/>
    </source>
</evidence>
<dbReference type="InterPro" id="IPR035595">
    <property type="entry name" value="UDP_glycos_trans_CS"/>
</dbReference>
<reference evidence="4 5" key="1">
    <citation type="submission" date="2021-05" db="EMBL/GenBank/DDBJ databases">
        <title>Genome Assembly of Synthetic Allotetraploid Brassica napus Reveals Homoeologous Exchanges between Subgenomes.</title>
        <authorList>
            <person name="Davis J.T."/>
        </authorList>
    </citation>
    <scope>NUCLEOTIDE SEQUENCE [LARGE SCALE GENOMIC DNA]</scope>
    <source>
        <strain evidence="5">cv. Da-Ae</strain>
        <tissue evidence="4">Seedling</tissue>
    </source>
</reference>
<name>A0ABQ8DUT7_BRANA</name>
<dbReference type="InterPro" id="IPR002213">
    <property type="entry name" value="UDP_glucos_trans"/>
</dbReference>
<comment type="caution">
    <text evidence="4">The sequence shown here is derived from an EMBL/GenBank/DDBJ whole genome shotgun (WGS) entry which is preliminary data.</text>
</comment>
<dbReference type="PANTHER" id="PTHR11926">
    <property type="entry name" value="GLUCOSYL/GLUCURONOSYL TRANSFERASES"/>
    <property type="match status" value="1"/>
</dbReference>
<dbReference type="PANTHER" id="PTHR11926:SF1477">
    <property type="entry name" value="GLYCOSYLTRANSFERASE"/>
    <property type="match status" value="1"/>
</dbReference>
<evidence type="ECO:0000313" key="4">
    <source>
        <dbReference type="EMBL" id="KAH0933101.1"/>
    </source>
</evidence>
<keyword evidence="3" id="KW-0808">Transferase</keyword>
<keyword evidence="2" id="KW-0328">Glycosyltransferase</keyword>
<dbReference type="Gene3D" id="3.40.50.2000">
    <property type="entry name" value="Glycogen Phosphorylase B"/>
    <property type="match status" value="4"/>
</dbReference>
<dbReference type="SUPFAM" id="SSF53756">
    <property type="entry name" value="UDP-Glycosyltransferase/glycogen phosphorylase"/>
    <property type="match status" value="2"/>
</dbReference>
<sequence length="812" mass="91480">KHFEKEMEKKRGHVLAVPYPTQGHITPIRQFCKRVISKGLKTTLTLTTFIFKSIKPDPSGPVPIATISDGYDDHGFDPSGSIHDYLQNFKTFGSKTIADIIRKHQTSDNPITCIVYDAFMPWALDVAREFGLAATPFFTQSCAVNFVYYLSYINDGILKLPVVDLPFLELQDLPSFLSVSGSYPAYFDMVLQQFTNFEKADFILVNTFQELEPHEKELLSNVCHVLTIGPTIPSMYLDQRIKSDTAYDLNIFDSKDAAFCTSWLDTRPQGSVVYVAFGSLAELNNAQMEELASAVSNFNFLWVVRDSEEAKLPSGFLETVDKDKGLVLKWSPQLEEEPDKPVYKLSSISQGIFILVTAKHLAREMEKKRGHVLAVPYPTQGHITPIRQFCKRLISKGLKTTLTLTTFVFNSIKPDPSGPVSIATISDGYDQGCESPYTIHEYLQNFKTFGSRTIADIIRKHQTSDSPITCMVYDAFIPWALDVAREFGLAAAPFFTQSCAVNYVYYLSYINHGSLKLPVEDLPFLELQDLPSFLSVSGSYPAFLEMVLQQFTNFEKADFVLINTFQELELHEKELLAKVCHVLTVGPTVPSMYIDQRIKSDKDYDLNIFESKDSAFCISWLNTRPQGSVVYVAFGSIAKLNNVQMEELASAVRNFSFMWVVRDSEEEKLPSGFLETVDKDKSLVLKWSPQLEVLSNKAIGCFLTHCGWNSTMEALAFGVPMVAMPQWTDQPMNAKYIQDAWKVGVSVKTDKESGIAKREEIEFSIKEVMEGEKSEEMKENAKKWRDLAIKSLSEGGSTDINIDAFVSKVLNK</sequence>
<evidence type="ECO:0008006" key="6">
    <source>
        <dbReference type="Google" id="ProtNLM"/>
    </source>
</evidence>
<evidence type="ECO:0000256" key="1">
    <source>
        <dbReference type="ARBA" id="ARBA00009995"/>
    </source>
</evidence>
<accession>A0ABQ8DUT7</accession>
<gene>
    <name evidence="4" type="ORF">HID58_010218</name>
</gene>
<dbReference type="Proteomes" id="UP000824890">
    <property type="component" value="Unassembled WGS sequence"/>
</dbReference>
<comment type="similarity">
    <text evidence="1">Belongs to the UDP-glycosyltransferase family.</text>
</comment>
<dbReference type="CDD" id="cd03784">
    <property type="entry name" value="GT1_Gtf-like"/>
    <property type="match status" value="2"/>
</dbReference>
<dbReference type="EMBL" id="JAGKQM010000003">
    <property type="protein sequence ID" value="KAH0933101.1"/>
    <property type="molecule type" value="Genomic_DNA"/>
</dbReference>
<organism evidence="4 5">
    <name type="scientific">Brassica napus</name>
    <name type="common">Rape</name>
    <dbReference type="NCBI Taxonomy" id="3708"/>
    <lineage>
        <taxon>Eukaryota</taxon>
        <taxon>Viridiplantae</taxon>
        <taxon>Streptophyta</taxon>
        <taxon>Embryophyta</taxon>
        <taxon>Tracheophyta</taxon>
        <taxon>Spermatophyta</taxon>
        <taxon>Magnoliopsida</taxon>
        <taxon>eudicotyledons</taxon>
        <taxon>Gunneridae</taxon>
        <taxon>Pentapetalae</taxon>
        <taxon>rosids</taxon>
        <taxon>malvids</taxon>
        <taxon>Brassicales</taxon>
        <taxon>Brassicaceae</taxon>
        <taxon>Brassiceae</taxon>
        <taxon>Brassica</taxon>
    </lineage>
</organism>
<dbReference type="Pfam" id="PF00201">
    <property type="entry name" value="UDPGT"/>
    <property type="match status" value="1"/>
</dbReference>
<feature type="non-terminal residue" evidence="4">
    <location>
        <position position="1"/>
    </location>
</feature>
<evidence type="ECO:0000256" key="2">
    <source>
        <dbReference type="ARBA" id="ARBA00022676"/>
    </source>
</evidence>
<evidence type="ECO:0000313" key="5">
    <source>
        <dbReference type="Proteomes" id="UP000824890"/>
    </source>
</evidence>